<sequence length="380" mass="42078">MDADLLFTQCPIRTMTATKAPKAPVSYSSFTLLNPLYTWPPGEFPSPKIRAAMSYPDAYVPPRTRPTEDGSDHSDKYPITAIPSTDNLPMTLPRAAGGNTDDVSRPLLAAYTPELAHMPARALRTYLYADSKRFIAGLAAVQIPGMVPRNQLPPTFTVPAPTNLDPANRDGPRPIYPTYVIAVSSRPSIPDRTPFDAPVPLVAVHGAIIGANCTKVDLPLPVTQPTDLRLVSLATYRLTVYSVPAFVILRLYMYNHRVDTFMDAIMPFPKAFLHLLKPDTRTPGHEGFIMEGAMASAKETRRLAQHLIFCTPGGAYPMWERVRMLHGVWQTMCDLGMYEPVLWLGLDLAWQVARYSLVVVSVAHQKELDAEAAKQAERRP</sequence>
<name>A0A8H7CML5_9AGAR</name>
<proteinExistence type="predicted"/>
<gene>
    <name evidence="2" type="ORF">MVEN_01763800</name>
</gene>
<dbReference type="EMBL" id="JACAZI010000016">
    <property type="protein sequence ID" value="KAF7343315.1"/>
    <property type="molecule type" value="Genomic_DNA"/>
</dbReference>
<protein>
    <submittedName>
        <fullName evidence="2">Clampless1 Clp1 protein</fullName>
    </submittedName>
</protein>
<feature type="compositionally biased region" description="Basic and acidic residues" evidence="1">
    <location>
        <begin position="65"/>
        <end position="76"/>
    </location>
</feature>
<evidence type="ECO:0000256" key="1">
    <source>
        <dbReference type="SAM" id="MobiDB-lite"/>
    </source>
</evidence>
<feature type="region of interest" description="Disordered" evidence="1">
    <location>
        <begin position="60"/>
        <end position="83"/>
    </location>
</feature>
<dbReference type="AlphaFoldDB" id="A0A8H7CML5"/>
<evidence type="ECO:0000313" key="2">
    <source>
        <dbReference type="EMBL" id="KAF7343315.1"/>
    </source>
</evidence>
<accession>A0A8H7CML5</accession>
<comment type="caution">
    <text evidence="2">The sequence shown here is derived from an EMBL/GenBank/DDBJ whole genome shotgun (WGS) entry which is preliminary data.</text>
</comment>
<keyword evidence="3" id="KW-1185">Reference proteome</keyword>
<reference evidence="2" key="1">
    <citation type="submission" date="2020-05" db="EMBL/GenBank/DDBJ databases">
        <title>Mycena genomes resolve the evolution of fungal bioluminescence.</title>
        <authorList>
            <person name="Tsai I.J."/>
        </authorList>
    </citation>
    <scope>NUCLEOTIDE SEQUENCE</scope>
    <source>
        <strain evidence="2">CCC161011</strain>
    </source>
</reference>
<organism evidence="2 3">
    <name type="scientific">Mycena venus</name>
    <dbReference type="NCBI Taxonomy" id="2733690"/>
    <lineage>
        <taxon>Eukaryota</taxon>
        <taxon>Fungi</taxon>
        <taxon>Dikarya</taxon>
        <taxon>Basidiomycota</taxon>
        <taxon>Agaricomycotina</taxon>
        <taxon>Agaricomycetes</taxon>
        <taxon>Agaricomycetidae</taxon>
        <taxon>Agaricales</taxon>
        <taxon>Marasmiineae</taxon>
        <taxon>Mycenaceae</taxon>
        <taxon>Mycena</taxon>
    </lineage>
</organism>
<dbReference type="OrthoDB" id="2523383at2759"/>
<dbReference type="Proteomes" id="UP000620124">
    <property type="component" value="Unassembled WGS sequence"/>
</dbReference>
<evidence type="ECO:0000313" key="3">
    <source>
        <dbReference type="Proteomes" id="UP000620124"/>
    </source>
</evidence>